<dbReference type="AlphaFoldDB" id="A0A5B6W8E5"/>
<organism evidence="1 2">
    <name type="scientific">Gossypium australe</name>
    <dbReference type="NCBI Taxonomy" id="47621"/>
    <lineage>
        <taxon>Eukaryota</taxon>
        <taxon>Viridiplantae</taxon>
        <taxon>Streptophyta</taxon>
        <taxon>Embryophyta</taxon>
        <taxon>Tracheophyta</taxon>
        <taxon>Spermatophyta</taxon>
        <taxon>Magnoliopsida</taxon>
        <taxon>eudicotyledons</taxon>
        <taxon>Gunneridae</taxon>
        <taxon>Pentapetalae</taxon>
        <taxon>rosids</taxon>
        <taxon>malvids</taxon>
        <taxon>Malvales</taxon>
        <taxon>Malvaceae</taxon>
        <taxon>Malvoideae</taxon>
        <taxon>Gossypium</taxon>
    </lineage>
</organism>
<gene>
    <name evidence="1" type="ORF">EPI10_011276</name>
</gene>
<keyword evidence="2" id="KW-1185">Reference proteome</keyword>
<dbReference type="EMBL" id="SMMG02000004">
    <property type="protein sequence ID" value="KAA3477388.1"/>
    <property type="molecule type" value="Genomic_DNA"/>
</dbReference>
<dbReference type="PANTHER" id="PTHR33116:SF86">
    <property type="entry name" value="REVERSE TRANSCRIPTASE DOMAIN-CONTAINING PROTEIN"/>
    <property type="match status" value="1"/>
</dbReference>
<reference evidence="2" key="1">
    <citation type="journal article" date="2019" name="Plant Biotechnol. J.">
        <title>Genome sequencing of the Australian wild diploid species Gossypium australe highlights disease resistance and delayed gland morphogenesis.</title>
        <authorList>
            <person name="Cai Y."/>
            <person name="Cai X."/>
            <person name="Wang Q."/>
            <person name="Wang P."/>
            <person name="Zhang Y."/>
            <person name="Cai C."/>
            <person name="Xu Y."/>
            <person name="Wang K."/>
            <person name="Zhou Z."/>
            <person name="Wang C."/>
            <person name="Geng S."/>
            <person name="Li B."/>
            <person name="Dong Q."/>
            <person name="Hou Y."/>
            <person name="Wang H."/>
            <person name="Ai P."/>
            <person name="Liu Z."/>
            <person name="Yi F."/>
            <person name="Sun M."/>
            <person name="An G."/>
            <person name="Cheng J."/>
            <person name="Zhang Y."/>
            <person name="Shi Q."/>
            <person name="Xie Y."/>
            <person name="Shi X."/>
            <person name="Chang Y."/>
            <person name="Huang F."/>
            <person name="Chen Y."/>
            <person name="Hong S."/>
            <person name="Mi L."/>
            <person name="Sun Q."/>
            <person name="Zhang L."/>
            <person name="Zhou B."/>
            <person name="Peng R."/>
            <person name="Zhang X."/>
            <person name="Liu F."/>
        </authorList>
    </citation>
    <scope>NUCLEOTIDE SEQUENCE [LARGE SCALE GENOMIC DNA]</scope>
    <source>
        <strain evidence="2">cv. PA1801</strain>
    </source>
</reference>
<evidence type="ECO:0000313" key="1">
    <source>
        <dbReference type="EMBL" id="KAA3477388.1"/>
    </source>
</evidence>
<dbReference type="PANTHER" id="PTHR33116">
    <property type="entry name" value="REVERSE TRANSCRIPTASE ZINC-BINDING DOMAIN-CONTAINING PROTEIN-RELATED-RELATED"/>
    <property type="match status" value="1"/>
</dbReference>
<sequence length="185" mass="21615">MEWLEHHFHTAILTGEWCSNRLSHTRPNLSHLFFAEDLVIFSKAYLKHSGLLKNFLGKFCELSGHKVNARKINVFFSFGVKENLRKDINNFLGFQEVHDWGHYLGVPLFHQRVTNNTLYFLVERVRNHLSSWDAKKISFVGKVTLAQTFLCNRLWFLKRKMALVGWDNICQLRSHGGLGIMRLGD</sequence>
<dbReference type="Proteomes" id="UP000325315">
    <property type="component" value="Unassembled WGS sequence"/>
</dbReference>
<protein>
    <submittedName>
        <fullName evidence="1">Retrovirus-related Pol polyprotein LINE-1</fullName>
    </submittedName>
</protein>
<name>A0A5B6W8E5_9ROSI</name>
<accession>A0A5B6W8E5</accession>
<proteinExistence type="predicted"/>
<evidence type="ECO:0000313" key="2">
    <source>
        <dbReference type="Proteomes" id="UP000325315"/>
    </source>
</evidence>
<comment type="caution">
    <text evidence="1">The sequence shown here is derived from an EMBL/GenBank/DDBJ whole genome shotgun (WGS) entry which is preliminary data.</text>
</comment>
<dbReference type="OrthoDB" id="1745081at2759"/>